<evidence type="ECO:0000256" key="1">
    <source>
        <dbReference type="SAM" id="SignalP"/>
    </source>
</evidence>
<proteinExistence type="predicted"/>
<organism evidence="2 3">
    <name type="scientific">Daphnia galeata</name>
    <dbReference type="NCBI Taxonomy" id="27404"/>
    <lineage>
        <taxon>Eukaryota</taxon>
        <taxon>Metazoa</taxon>
        <taxon>Ecdysozoa</taxon>
        <taxon>Arthropoda</taxon>
        <taxon>Crustacea</taxon>
        <taxon>Branchiopoda</taxon>
        <taxon>Diplostraca</taxon>
        <taxon>Cladocera</taxon>
        <taxon>Anomopoda</taxon>
        <taxon>Daphniidae</taxon>
        <taxon>Daphnia</taxon>
    </lineage>
</organism>
<dbReference type="Proteomes" id="UP000789390">
    <property type="component" value="Unassembled WGS sequence"/>
</dbReference>
<keyword evidence="3" id="KW-1185">Reference proteome</keyword>
<accession>A0A8J2RAW9</accession>
<name>A0A8J2RAW9_9CRUS</name>
<comment type="caution">
    <text evidence="2">The sequence shown here is derived from an EMBL/GenBank/DDBJ whole genome shotgun (WGS) entry which is preliminary data.</text>
</comment>
<sequence length="214" mass="24722">MQSCQLFRLLCLFSITFTCLGNGENNWCDCERLNDMLNAHTKHLSELVGYERKTDKLLEWKKNFSPSNNDVRNADTNGKFEGIENVLAVLKIRTEQIEEELAKYRNISQKLSTWIDESDVTIANTVRTHLQSATSNNASEFVEMTNKPQNSDKDERLPQRISLRRTPEQTIFEQMKLILANMTTELAVLRNYKVPRLESRVAVIEAELLANREP</sequence>
<evidence type="ECO:0000313" key="3">
    <source>
        <dbReference type="Proteomes" id="UP000789390"/>
    </source>
</evidence>
<keyword evidence="1" id="KW-0732">Signal</keyword>
<gene>
    <name evidence="2" type="ORF">DGAL_LOCUS1254</name>
</gene>
<dbReference type="EMBL" id="CAKKLH010000013">
    <property type="protein sequence ID" value="CAH0099140.1"/>
    <property type="molecule type" value="Genomic_DNA"/>
</dbReference>
<feature type="chain" id="PRO_5035224577" evidence="1">
    <location>
        <begin position="22"/>
        <end position="214"/>
    </location>
</feature>
<protein>
    <submittedName>
        <fullName evidence="2">Uncharacterized protein</fullName>
    </submittedName>
</protein>
<reference evidence="2" key="1">
    <citation type="submission" date="2021-11" db="EMBL/GenBank/DDBJ databases">
        <authorList>
            <person name="Schell T."/>
        </authorList>
    </citation>
    <scope>NUCLEOTIDE SEQUENCE</scope>
    <source>
        <strain evidence="2">M5</strain>
    </source>
</reference>
<feature type="signal peptide" evidence="1">
    <location>
        <begin position="1"/>
        <end position="21"/>
    </location>
</feature>
<dbReference type="OrthoDB" id="6361743at2759"/>
<evidence type="ECO:0000313" key="2">
    <source>
        <dbReference type="EMBL" id="CAH0099140.1"/>
    </source>
</evidence>
<dbReference type="AlphaFoldDB" id="A0A8J2RAW9"/>